<sequence length="241" mass="28315">MQQSRFRISTKHGDFEYVIKRRRWQKLSISVGHNGIIVRATLSEPLSNIETMLRSLSEWIANKKAYYESIRPEKINHWQINNTIQYLGKTILLKPHFSNTSPIFLGDVLAPQDNDILLIDIHSSDIPIKIACQQWLQIQALSWFSKRLTALSTPLQLEYSRLRLSYAMRSWGQCNSKKVIGLNWRLIHLPTKQIDYVIAHELAHLKHMNHSKAFWQEVGRIMPDYEIHKKALKQQSLFFLE</sequence>
<protein>
    <recommendedName>
        <fullName evidence="1">YgjP-like metallopeptidase domain-containing protein</fullName>
    </recommendedName>
</protein>
<dbReference type="Pfam" id="PF01863">
    <property type="entry name" value="YgjP-like"/>
    <property type="match status" value="1"/>
</dbReference>
<dbReference type="PATRIC" id="fig|1414851.3.peg.1653"/>
<gene>
    <name evidence="2" type="ORF">V757_08015</name>
</gene>
<reference evidence="2 3" key="1">
    <citation type="submission" date="2013-11" db="EMBL/GenBank/DDBJ databases">
        <title>Genomic analysis of Pelistega sp. HM-7.</title>
        <authorList>
            <person name="Kumbhare S.V."/>
            <person name="Shetty S.A."/>
            <person name="Sharma O."/>
            <person name="Dhotre D.P."/>
        </authorList>
    </citation>
    <scope>NUCLEOTIDE SEQUENCE [LARGE SCALE GENOMIC DNA]</scope>
    <source>
        <strain evidence="2 3">HM-7</strain>
    </source>
</reference>
<dbReference type="Proteomes" id="UP000018766">
    <property type="component" value="Unassembled WGS sequence"/>
</dbReference>
<dbReference type="InterPro" id="IPR053136">
    <property type="entry name" value="UTP_pyrophosphatase-like"/>
</dbReference>
<keyword evidence="3" id="KW-1185">Reference proteome</keyword>
<dbReference type="PANTHER" id="PTHR30399:SF1">
    <property type="entry name" value="UTP PYROPHOSPHATASE"/>
    <property type="match status" value="1"/>
</dbReference>
<dbReference type="AlphaFoldDB" id="V8G179"/>
<evidence type="ECO:0000259" key="1">
    <source>
        <dbReference type="Pfam" id="PF01863"/>
    </source>
</evidence>
<accession>V8G179</accession>
<proteinExistence type="predicted"/>
<comment type="caution">
    <text evidence="2">The sequence shown here is derived from an EMBL/GenBank/DDBJ whole genome shotgun (WGS) entry which is preliminary data.</text>
</comment>
<organism evidence="2 3">
    <name type="scientific">Pelistega indica</name>
    <dbReference type="NCBI Taxonomy" id="1414851"/>
    <lineage>
        <taxon>Bacteria</taxon>
        <taxon>Pseudomonadati</taxon>
        <taxon>Pseudomonadota</taxon>
        <taxon>Betaproteobacteria</taxon>
        <taxon>Burkholderiales</taxon>
        <taxon>Alcaligenaceae</taxon>
        <taxon>Pelistega</taxon>
    </lineage>
</organism>
<feature type="domain" description="YgjP-like metallopeptidase" evidence="1">
    <location>
        <begin position="26"/>
        <end position="234"/>
    </location>
</feature>
<dbReference type="Gene3D" id="3.30.2010.10">
    <property type="entry name" value="Metalloproteases ('zincins'), catalytic domain"/>
    <property type="match status" value="1"/>
</dbReference>
<dbReference type="EMBL" id="AYSV01000090">
    <property type="protein sequence ID" value="ETD70190.1"/>
    <property type="molecule type" value="Genomic_DNA"/>
</dbReference>
<evidence type="ECO:0000313" key="2">
    <source>
        <dbReference type="EMBL" id="ETD70190.1"/>
    </source>
</evidence>
<dbReference type="RefSeq" id="WP_023951509.1">
    <property type="nucleotide sequence ID" value="NZ_AYSV01000090.1"/>
</dbReference>
<dbReference type="CDD" id="cd07344">
    <property type="entry name" value="M48_yhfN_like"/>
    <property type="match status" value="1"/>
</dbReference>
<dbReference type="InterPro" id="IPR002725">
    <property type="entry name" value="YgjP-like_metallopeptidase"/>
</dbReference>
<dbReference type="PANTHER" id="PTHR30399">
    <property type="entry name" value="UNCHARACTERIZED PROTEIN YGJP"/>
    <property type="match status" value="1"/>
</dbReference>
<name>V8G179_9BURK</name>
<dbReference type="OrthoDB" id="9811177at2"/>
<evidence type="ECO:0000313" key="3">
    <source>
        <dbReference type="Proteomes" id="UP000018766"/>
    </source>
</evidence>